<evidence type="ECO:0000313" key="1">
    <source>
        <dbReference type="EMBL" id="MEJ8661009.1"/>
    </source>
</evidence>
<dbReference type="Proteomes" id="UP001375539">
    <property type="component" value="Unassembled WGS sequence"/>
</dbReference>
<reference evidence="1" key="1">
    <citation type="submission" date="2024-03" db="EMBL/GenBank/DDBJ databases">
        <title>Novel Streptomyces species of biotechnological and ecological value are a feature of Machair soil.</title>
        <authorList>
            <person name="Prole J.R."/>
            <person name="Goodfellow M."/>
            <person name="Allenby N."/>
            <person name="Ward A.C."/>
        </authorList>
    </citation>
    <scope>NUCLEOTIDE SEQUENCE</scope>
    <source>
        <strain evidence="1">MS1.AVA.4</strain>
    </source>
</reference>
<keyword evidence="2" id="KW-1185">Reference proteome</keyword>
<sequence length="2077" mass="224973">MHDRYRVISEPSLSPPGTPPELLKTLAAVLNACGTPVADALDELTPDMVELALNSITSQERQHLLRGLGINLAAPRRASKSLCRDVLTRMRREARTNACTCTARHLVRRVMEDVTAIVWPGDDSTVVADPVTRWGEILVRLAVFACCQASAIDAEVFVWAADHDWLGLDTGVEKMYAVREAAARVVEATTEFASSHEDRAPGPADKPVPPADASAGPTPQSSDVDARSVGHETTDAAEKRQDKDDAYALYEALTVSVRDARDVVRRIVEAVDDGRAPARQDLRDLSALSPAFTRLQKALKDAGLGVVPRRLDDLARAVEAHRAERDRDLAARETLRVLLSVECEDGGAAAPSLATAHHQARHLLENPLWAESERDHAAALAALVEIVELADQPDALPEIMVRQQRVAQSLPGCVMAALMYAELSLPAQKDAPSSRNVLSEPPAAPMLAKTGAGSDGPVGGTDPVAHNETDVRHGQDAAVVVPGYPAGQEGKPTAAFLPVPSSQAKSTKAGQAEEAGAEEAAPLPAVADAAATTKANLAAAGTAGDPAPTAVVTNPAAVPRPAANQTAVGDSSPDPARTVDRESAVEATPRGQEAVTVPALAEGRPDAVPVEAVAIETAVARLVSEERFGLAAHLSRAAGRSEAESAALRLASAAAVLRSGSGSGARAVSEALQQWDALGARDTEGTELLLLPALIRAALVTGEHVTGAQLQALAPRLPEGLAAIATAVAERALSGALLIAPPMAVIADVSEAEAKLREITEQSRTMLKPPRLRYNRATNIAKRWLAADGMLGRLLLAIANGTSDADTTARETIDRLARLSEIHTEIDRMEREFRGPSSRSLEGSGRQDLVHVVERAIECAKSWLDVTEALRRSHAADRSWAVQEISSMRQAVLSRQDRALDDLQAAMMRPNPLPAATAWAAHESLTRLFHELDGATAQRNESEHDASQVIDAELLKVPLVPGERPSVPDLLAAADRSWDEALDFQVERDAFSIAHRILDLAGQGALPGTAEVSFDAARRTRLNEAEARRRSELGQRHSELVAELRRAQADGALSEDQDVKLQELLADAHPVAEDGMPRELSSVRRTLGEVTELLPRYREEAADRLRARLDALSDITADERAQVLRHLDTDAFATAADLVYFLELGEPVPELLADESHLANFFPAVPAGLPEGITSELVRHVRARDQHRILPMLDYTNLSADEAARAANALDLWRELSAVEPKERQNVNVRDMLLPALSLLGYEARRAKPLHELPRSHEYRFADVSDIGINGRAWAPAFGTKILEQGRTLRVLMLWGRPSAQLLLSRAAKEPSGESLLVAYFGTLSKEARAELAAASAERAPLMVVDDAALAYLAAHGNRQVSVATETLLPFSGVNPYIKEKRGRIGREMFYGRDAERKSIVDPDGTQIIFGGRGLGKSALLNDAGDRFAEQQPGSHHPVYVNLDYHNIGKGNALGSETIWSVLDRELTSLEVLAQPKGRRGQTADPYERVRSGIKGWLDEDPRRRLLILMDECDLFFEADVPHCTQTRRLKGLCVETRGRMKVVFAGLHSVQRFTRLARNGPFSHLAQTPTVVGPLAPQFAADLLALPMRALGFDFADVDLVNRVLGYCSYQPFLLQMFGSRLVEVMQRKRLRPDAAGPPYAIEATDVEAVESDPSLRADITAAFKETLTLDDRYNVIANVLAKQARDNGLETRLSDVELRDECASWWAAGFEQLGSEGFRAYLQEMVGLGVLAPNHDGRGWHLRGPNALRMIGTAQEIEAQLLGAETECELEETVIMEGRPELTNRRSAPLTVTQVDDLLGDHTNQVRIVLGTPATGIGDVEDTLRAVTGRLAGWTIPAIGRNSVFRLELTSGRPGERRVIVSDLAANEVKDDVSRESLNLALTELPEKSGVTRAVVLIAGTGQLGLWRDVLSAPGTAASTAVVLRRHDRRSLKSWTQRSELFDTEERLTRLLEVTGGWPVLLDRAVELHDTYKNQDQALRRLGDELQQQSQAAQLVGAAGLTADPIVAAGYRAVVDEFGTDWADEGDLLAAIELAGFDEPDAQWAYWCLEAFQALQRDGARLRVERVLHNCWSRG</sequence>
<evidence type="ECO:0000313" key="2">
    <source>
        <dbReference type="Proteomes" id="UP001375539"/>
    </source>
</evidence>
<comment type="caution">
    <text evidence="1">The sequence shown here is derived from an EMBL/GenBank/DDBJ whole genome shotgun (WGS) entry which is preliminary data.</text>
</comment>
<name>A0ACC6QRK4_9ACTN</name>
<accession>A0ACC6QRK4</accession>
<gene>
    <name evidence="1" type="ORF">WKI58_31610</name>
</gene>
<proteinExistence type="predicted"/>
<protein>
    <submittedName>
        <fullName evidence="1">Uncharacterized protein</fullName>
    </submittedName>
</protein>
<organism evidence="1 2">
    <name type="scientific">Streptomyces pratisoli</name>
    <dbReference type="NCBI Taxonomy" id="3139917"/>
    <lineage>
        <taxon>Bacteria</taxon>
        <taxon>Bacillati</taxon>
        <taxon>Actinomycetota</taxon>
        <taxon>Actinomycetes</taxon>
        <taxon>Kitasatosporales</taxon>
        <taxon>Streptomycetaceae</taxon>
        <taxon>Streptomyces</taxon>
    </lineage>
</organism>
<dbReference type="EMBL" id="JBBKAI010000002">
    <property type="protein sequence ID" value="MEJ8661009.1"/>
    <property type="molecule type" value="Genomic_DNA"/>
</dbReference>